<reference evidence="2 3" key="1">
    <citation type="submission" date="2019-07" db="EMBL/GenBank/DDBJ databases">
        <title>Whole genome shotgun sequence of Terrabacter aerolatus NBRC 106305.</title>
        <authorList>
            <person name="Hosoyama A."/>
            <person name="Uohara A."/>
            <person name="Ohji S."/>
            <person name="Ichikawa N."/>
        </authorList>
    </citation>
    <scope>NUCLEOTIDE SEQUENCE [LARGE SCALE GENOMIC DNA]</scope>
    <source>
        <strain evidence="2 3">NBRC 106305</strain>
    </source>
</reference>
<organism evidence="2 3">
    <name type="scientific">Terrabacter aerolatus</name>
    <dbReference type="NCBI Taxonomy" id="422442"/>
    <lineage>
        <taxon>Bacteria</taxon>
        <taxon>Bacillati</taxon>
        <taxon>Actinomycetota</taxon>
        <taxon>Actinomycetes</taxon>
        <taxon>Micrococcales</taxon>
        <taxon>Intrasporangiaceae</taxon>
        <taxon>Terrabacter</taxon>
    </lineage>
</organism>
<dbReference type="RefSeq" id="WP_147064494.1">
    <property type="nucleotide sequence ID" value="NZ_BAAARO010000023.1"/>
</dbReference>
<dbReference type="InterPro" id="IPR045745">
    <property type="entry name" value="HTH_58_Actinobacteria-type"/>
</dbReference>
<protein>
    <recommendedName>
        <fullName evidence="1">Helix-turn-helix domain-containing protein</fullName>
    </recommendedName>
</protein>
<gene>
    <name evidence="2" type="ORF">TAE01_12510</name>
</gene>
<dbReference type="Proteomes" id="UP000321534">
    <property type="component" value="Unassembled WGS sequence"/>
</dbReference>
<evidence type="ECO:0000259" key="1">
    <source>
        <dbReference type="Pfam" id="PF19575"/>
    </source>
</evidence>
<evidence type="ECO:0000313" key="3">
    <source>
        <dbReference type="Proteomes" id="UP000321534"/>
    </source>
</evidence>
<sequence length="80" mass="8860">MPYPGRPVLEVLPEFAGTAVSRQTPEQRARLLAFCAEQYADGRSIHELAELTRRTQSAVRRALDQAGVKRRGRGAPRSQG</sequence>
<feature type="domain" description="Helix-turn-helix" evidence="1">
    <location>
        <begin position="22"/>
        <end position="76"/>
    </location>
</feature>
<dbReference type="Pfam" id="PF19575">
    <property type="entry name" value="HTH_58"/>
    <property type="match status" value="1"/>
</dbReference>
<proteinExistence type="predicted"/>
<accession>A0A512CYY8</accession>
<dbReference type="AlphaFoldDB" id="A0A512CYY8"/>
<evidence type="ECO:0000313" key="2">
    <source>
        <dbReference type="EMBL" id="GEO29441.1"/>
    </source>
</evidence>
<keyword evidence="3" id="KW-1185">Reference proteome</keyword>
<dbReference type="Gene3D" id="1.10.10.60">
    <property type="entry name" value="Homeodomain-like"/>
    <property type="match status" value="1"/>
</dbReference>
<dbReference type="OrthoDB" id="5193639at2"/>
<name>A0A512CYY8_9MICO</name>
<dbReference type="EMBL" id="BJYX01000004">
    <property type="protein sequence ID" value="GEO29441.1"/>
    <property type="molecule type" value="Genomic_DNA"/>
</dbReference>
<comment type="caution">
    <text evidence="2">The sequence shown here is derived from an EMBL/GenBank/DDBJ whole genome shotgun (WGS) entry which is preliminary data.</text>
</comment>